<gene>
    <name evidence="1" type="ORF">FJV41_29395</name>
</gene>
<evidence type="ECO:0008006" key="3">
    <source>
        <dbReference type="Google" id="ProtNLM"/>
    </source>
</evidence>
<dbReference type="Proteomes" id="UP000315369">
    <property type="component" value="Unassembled WGS sequence"/>
</dbReference>
<dbReference type="AlphaFoldDB" id="A0A540WTM1"/>
<reference evidence="1 2" key="1">
    <citation type="submission" date="2019-06" db="EMBL/GenBank/DDBJ databases">
        <authorList>
            <person name="Livingstone P."/>
            <person name="Whitworth D."/>
        </authorList>
    </citation>
    <scope>NUCLEOTIDE SEQUENCE [LARGE SCALE GENOMIC DNA]</scope>
    <source>
        <strain evidence="1 2">AM401</strain>
    </source>
</reference>
<dbReference type="OrthoDB" id="6857979at2"/>
<dbReference type="EMBL" id="VIFM01000142">
    <property type="protein sequence ID" value="TQF12363.1"/>
    <property type="molecule type" value="Genomic_DNA"/>
</dbReference>
<organism evidence="1 2">
    <name type="scientific">Myxococcus llanfairpwllgwyngyllgogerychwyrndrobwllllantysiliogogogochensis</name>
    <dbReference type="NCBI Taxonomy" id="2590453"/>
    <lineage>
        <taxon>Bacteria</taxon>
        <taxon>Pseudomonadati</taxon>
        <taxon>Myxococcota</taxon>
        <taxon>Myxococcia</taxon>
        <taxon>Myxococcales</taxon>
        <taxon>Cystobacterineae</taxon>
        <taxon>Myxococcaceae</taxon>
        <taxon>Myxococcus</taxon>
    </lineage>
</organism>
<comment type="caution">
    <text evidence="1">The sequence shown here is derived from an EMBL/GenBank/DDBJ whole genome shotgun (WGS) entry which is preliminary data.</text>
</comment>
<evidence type="ECO:0000313" key="1">
    <source>
        <dbReference type="EMBL" id="TQF12363.1"/>
    </source>
</evidence>
<protein>
    <recommendedName>
        <fullName evidence="3">Iron-containing redox enzyme family protein</fullName>
    </recommendedName>
</protein>
<dbReference type="RefSeq" id="WP_141645892.1">
    <property type="nucleotide sequence ID" value="NZ_VIFM01000142.1"/>
</dbReference>
<accession>A0A540WTM1</accession>
<name>A0A540WTM1_9BACT</name>
<proteinExistence type="predicted"/>
<dbReference type="Gene3D" id="1.20.910.10">
    <property type="entry name" value="Heme oxygenase-like"/>
    <property type="match status" value="1"/>
</dbReference>
<dbReference type="InterPro" id="IPR016084">
    <property type="entry name" value="Haem_Oase-like_multi-hlx"/>
</dbReference>
<evidence type="ECO:0000313" key="2">
    <source>
        <dbReference type="Proteomes" id="UP000315369"/>
    </source>
</evidence>
<keyword evidence="2" id="KW-1185">Reference proteome</keyword>
<sequence length="249" mass="27455">MSNKQLVEQKYVPHVVEVRERLKSSPALQTLLDPNVDPALVEGFLIQLNSLGVYMTEPVDGWIRRAGEATVKMGLKDVGEKLITHAKHEEGHHLMMIEDTKSLVARWNAKRGPQLDATALLNQVPTQAMVEYRKIHEDTIVGPMPAAQVAIEYEIENLSVVFAPGLMEQAKRVCGEDIMEAMSFVKEHAEIDVGHTALNEVMLGKLLTQVPEKAEVIGKTGALALDIYLRFMGDCVERAQGLLKPAAAA</sequence>